<evidence type="ECO:0000313" key="1">
    <source>
        <dbReference type="EMBL" id="MBB2903623.1"/>
    </source>
</evidence>
<comment type="caution">
    <text evidence="1">The sequence shown here is derived from an EMBL/GenBank/DDBJ whole genome shotgun (WGS) entry which is preliminary data.</text>
</comment>
<organism evidence="1 2">
    <name type="scientific">Kineococcus radiotolerans</name>
    <dbReference type="NCBI Taxonomy" id="131568"/>
    <lineage>
        <taxon>Bacteria</taxon>
        <taxon>Bacillati</taxon>
        <taxon>Actinomycetota</taxon>
        <taxon>Actinomycetes</taxon>
        <taxon>Kineosporiales</taxon>
        <taxon>Kineosporiaceae</taxon>
        <taxon>Kineococcus</taxon>
    </lineage>
</organism>
<accession>A0A7W4TR88</accession>
<gene>
    <name evidence="1" type="ORF">FHR75_004466</name>
</gene>
<name>A0A7W4TR88_KINRA</name>
<dbReference type="AlphaFoldDB" id="A0A7W4TR88"/>
<reference evidence="1 2" key="1">
    <citation type="submission" date="2020-08" db="EMBL/GenBank/DDBJ databases">
        <title>The Agave Microbiome: Exploring the role of microbial communities in plant adaptations to desert environments.</title>
        <authorList>
            <person name="Partida-Martinez L.P."/>
        </authorList>
    </citation>
    <scope>NUCLEOTIDE SEQUENCE [LARGE SCALE GENOMIC DNA]</scope>
    <source>
        <strain evidence="1 2">AS2.23</strain>
    </source>
</reference>
<dbReference type="EMBL" id="JACHVY010000012">
    <property type="protein sequence ID" value="MBB2903623.1"/>
    <property type="molecule type" value="Genomic_DNA"/>
</dbReference>
<proteinExistence type="predicted"/>
<evidence type="ECO:0000313" key="2">
    <source>
        <dbReference type="Proteomes" id="UP000533269"/>
    </source>
</evidence>
<dbReference type="Proteomes" id="UP000533269">
    <property type="component" value="Unassembled WGS sequence"/>
</dbReference>
<dbReference type="RefSeq" id="WP_260151479.1">
    <property type="nucleotide sequence ID" value="NZ_JACHVY010000012.1"/>
</dbReference>
<reference evidence="1 2" key="2">
    <citation type="submission" date="2020-08" db="EMBL/GenBank/DDBJ databases">
        <authorList>
            <person name="Partida-Martinez L."/>
            <person name="Huntemann M."/>
            <person name="Clum A."/>
            <person name="Wang J."/>
            <person name="Palaniappan K."/>
            <person name="Ritter S."/>
            <person name="Chen I.-M."/>
            <person name="Stamatis D."/>
            <person name="Reddy T."/>
            <person name="O'Malley R."/>
            <person name="Daum C."/>
            <person name="Shapiro N."/>
            <person name="Ivanova N."/>
            <person name="Kyrpides N."/>
            <person name="Woyke T."/>
        </authorList>
    </citation>
    <scope>NUCLEOTIDE SEQUENCE [LARGE SCALE GENOMIC DNA]</scope>
    <source>
        <strain evidence="1 2">AS2.23</strain>
    </source>
</reference>
<protein>
    <submittedName>
        <fullName evidence="1">Uncharacterized protein</fullName>
    </submittedName>
</protein>
<sequence length="44" mass="4827">MAGNVFRPPVRRDLSIVTGDVVDTKLLGNEQQVRAVQGQHPVEV</sequence>